<dbReference type="Proteomes" id="UP000272051">
    <property type="component" value="Unassembled WGS sequence"/>
</dbReference>
<keyword evidence="2 4" id="KW-0689">Ribosomal protein</keyword>
<organism evidence="7 10">
    <name type="scientific">Thermoproteota archaeon</name>
    <dbReference type="NCBI Taxonomy" id="2056631"/>
    <lineage>
        <taxon>Archaea</taxon>
        <taxon>Thermoproteota</taxon>
    </lineage>
</organism>
<protein>
    <recommendedName>
        <fullName evidence="4">Small ribosomal subunit protein eS24</fullName>
    </recommendedName>
</protein>
<dbReference type="SUPFAM" id="SSF54189">
    <property type="entry name" value="Ribosomal proteins S24e, L23 and L15e"/>
    <property type="match status" value="1"/>
</dbReference>
<dbReference type="AlphaFoldDB" id="A0A497EV35"/>
<evidence type="ECO:0000256" key="5">
    <source>
        <dbReference type="RuleBase" id="RU004381"/>
    </source>
</evidence>
<evidence type="ECO:0000313" key="8">
    <source>
        <dbReference type="EMBL" id="RLE53144.1"/>
    </source>
</evidence>
<reference evidence="9 10" key="1">
    <citation type="submission" date="2018-06" db="EMBL/GenBank/DDBJ databases">
        <title>Extensive metabolic versatility and redundancy in microbially diverse, dynamic hydrothermal sediments.</title>
        <authorList>
            <person name="Dombrowski N."/>
            <person name="Teske A."/>
            <person name="Baker B.J."/>
        </authorList>
    </citation>
    <scope>NUCLEOTIDE SEQUENCE [LARGE SCALE GENOMIC DNA]</scope>
    <source>
        <strain evidence="8">B34_G17</strain>
        <strain evidence="7">B66_G16</strain>
    </source>
</reference>
<evidence type="ECO:0000256" key="1">
    <source>
        <dbReference type="ARBA" id="ARBA00009680"/>
    </source>
</evidence>
<dbReference type="Pfam" id="PF01282">
    <property type="entry name" value="Ribosomal_S24e"/>
    <property type="match status" value="1"/>
</dbReference>
<dbReference type="HAMAP" id="MF_00545">
    <property type="entry name" value="Ribosomal_eS24"/>
    <property type="match status" value="1"/>
</dbReference>
<dbReference type="GO" id="GO:0006412">
    <property type="term" value="P:translation"/>
    <property type="evidence" value="ECO:0007669"/>
    <property type="project" value="UniProtKB-UniRule"/>
</dbReference>
<dbReference type="Gene3D" id="3.30.70.330">
    <property type="match status" value="1"/>
</dbReference>
<evidence type="ECO:0000313" key="10">
    <source>
        <dbReference type="Proteomes" id="UP000278475"/>
    </source>
</evidence>
<dbReference type="Proteomes" id="UP000278475">
    <property type="component" value="Unassembled WGS sequence"/>
</dbReference>
<dbReference type="EMBL" id="QMQV01000003">
    <property type="protein sequence ID" value="RLE50580.1"/>
    <property type="molecule type" value="Genomic_DNA"/>
</dbReference>
<dbReference type="InterPro" id="IPR012677">
    <property type="entry name" value="Nucleotide-bd_a/b_plait_sf"/>
</dbReference>
<proteinExistence type="inferred from homology"/>
<dbReference type="InterPro" id="IPR001976">
    <property type="entry name" value="Ribosomal_eS24"/>
</dbReference>
<dbReference type="GO" id="GO:0003735">
    <property type="term" value="F:structural constituent of ribosome"/>
    <property type="evidence" value="ECO:0007669"/>
    <property type="project" value="InterPro"/>
</dbReference>
<comment type="caution">
    <text evidence="7">The sequence shown here is derived from an EMBL/GenBank/DDBJ whole genome shotgun (WGS) entry which is preliminary data.</text>
</comment>
<sequence length="108" mass="12551">MDMSEHLNIRILKERYNPLIGRRELIFEITGYSGTPPRHLVRKKLSEVMMVDINRVIVKQLLSPYGINITRGRANVYDSAERAKQIEPKHVLDRNALPQEQKAEVSQQ</sequence>
<feature type="region of interest" description="Disordered" evidence="6">
    <location>
        <begin position="88"/>
        <end position="108"/>
    </location>
</feature>
<evidence type="ECO:0000256" key="4">
    <source>
        <dbReference type="HAMAP-Rule" id="MF_00545"/>
    </source>
</evidence>
<keyword evidence="3 4" id="KW-0687">Ribonucleoprotein</keyword>
<dbReference type="EMBL" id="QMQX01000020">
    <property type="protein sequence ID" value="RLE53144.1"/>
    <property type="molecule type" value="Genomic_DNA"/>
</dbReference>
<name>A0A497EV35_9CREN</name>
<evidence type="ECO:0000256" key="6">
    <source>
        <dbReference type="SAM" id="MobiDB-lite"/>
    </source>
</evidence>
<comment type="similarity">
    <text evidence="1 4 5">Belongs to the eukaryotic ribosomal protein eS24 family.</text>
</comment>
<evidence type="ECO:0000256" key="3">
    <source>
        <dbReference type="ARBA" id="ARBA00023274"/>
    </source>
</evidence>
<evidence type="ECO:0000313" key="7">
    <source>
        <dbReference type="EMBL" id="RLE50580.1"/>
    </source>
</evidence>
<dbReference type="GO" id="GO:1990904">
    <property type="term" value="C:ribonucleoprotein complex"/>
    <property type="evidence" value="ECO:0007669"/>
    <property type="project" value="UniProtKB-KW"/>
</dbReference>
<dbReference type="PROSITE" id="PS00529">
    <property type="entry name" value="RIBOSOMAL_S24E"/>
    <property type="match status" value="1"/>
</dbReference>
<evidence type="ECO:0000256" key="2">
    <source>
        <dbReference type="ARBA" id="ARBA00022980"/>
    </source>
</evidence>
<accession>A0A497EV35</accession>
<dbReference type="GO" id="GO:0005840">
    <property type="term" value="C:ribosome"/>
    <property type="evidence" value="ECO:0007669"/>
    <property type="project" value="UniProtKB-KW"/>
</dbReference>
<dbReference type="InterPro" id="IPR012678">
    <property type="entry name" value="Ribosomal_uL23/eL15/eS24_sf"/>
</dbReference>
<dbReference type="InterPro" id="IPR018098">
    <property type="entry name" value="Ribosomal_eS24_CS"/>
</dbReference>
<gene>
    <name evidence="4 7" type="primary">rps24e</name>
    <name evidence="7" type="ORF">DRJ31_00710</name>
    <name evidence="8" type="ORF">DRJ33_01870</name>
</gene>
<evidence type="ECO:0000313" key="9">
    <source>
        <dbReference type="Proteomes" id="UP000272051"/>
    </source>
</evidence>
<dbReference type="PANTHER" id="PTHR10496">
    <property type="entry name" value="40S RIBOSOMAL PROTEIN S24"/>
    <property type="match status" value="1"/>
</dbReference>